<evidence type="ECO:0000256" key="1">
    <source>
        <dbReference type="SAM" id="MobiDB-lite"/>
    </source>
</evidence>
<accession>A0AAD3Y3D7</accession>
<name>A0AAD3Y3D7_NEPGR</name>
<evidence type="ECO:0000313" key="2">
    <source>
        <dbReference type="EMBL" id="GMH25426.1"/>
    </source>
</evidence>
<keyword evidence="3" id="KW-1185">Reference proteome</keyword>
<organism evidence="2 3">
    <name type="scientific">Nepenthes gracilis</name>
    <name type="common">Slender pitcher plant</name>
    <dbReference type="NCBI Taxonomy" id="150966"/>
    <lineage>
        <taxon>Eukaryota</taxon>
        <taxon>Viridiplantae</taxon>
        <taxon>Streptophyta</taxon>
        <taxon>Embryophyta</taxon>
        <taxon>Tracheophyta</taxon>
        <taxon>Spermatophyta</taxon>
        <taxon>Magnoliopsida</taxon>
        <taxon>eudicotyledons</taxon>
        <taxon>Gunneridae</taxon>
        <taxon>Pentapetalae</taxon>
        <taxon>Caryophyllales</taxon>
        <taxon>Nepenthaceae</taxon>
        <taxon>Nepenthes</taxon>
    </lineage>
</organism>
<dbReference type="EMBL" id="BSYO01000029">
    <property type="protein sequence ID" value="GMH25426.1"/>
    <property type="molecule type" value="Genomic_DNA"/>
</dbReference>
<dbReference type="Proteomes" id="UP001279734">
    <property type="component" value="Unassembled WGS sequence"/>
</dbReference>
<feature type="region of interest" description="Disordered" evidence="1">
    <location>
        <begin position="166"/>
        <end position="195"/>
    </location>
</feature>
<reference evidence="2" key="1">
    <citation type="submission" date="2023-05" db="EMBL/GenBank/DDBJ databases">
        <title>Nepenthes gracilis genome sequencing.</title>
        <authorList>
            <person name="Fukushima K."/>
        </authorList>
    </citation>
    <scope>NUCLEOTIDE SEQUENCE</scope>
    <source>
        <strain evidence="2">SING2019-196</strain>
    </source>
</reference>
<sequence length="301" mass="31668">MEPPQQVVVSPSSLCHVISSDGDFRDSIGGYQLSNSSMPSSFSLADGVGKETGDDDQVLTAADPLPISLLPEIEDPVSWPTVAATAGSSDELKACLGQLDPIPCVLSANSESQPPGLTSRESPELLVSLHLLDSKAASFVKDPLHIEGQHISSCAGEVLEVVPSGMPSEAAAEDAPTDDSTPSPHAVQHDLAPDDDSACRIASDVERLRKQLMEIKEQRCLDLQLLGCTPAARKSGPDGSYSGSEAALQGVSLCGANASPSYHQGPPARWTDEELFARQALNGRFPKAQRCHKPPPNTLMG</sequence>
<protein>
    <submittedName>
        <fullName evidence="2">Uncharacterized protein</fullName>
    </submittedName>
</protein>
<gene>
    <name evidence="2" type="ORF">Nepgr_027269</name>
</gene>
<evidence type="ECO:0000313" key="3">
    <source>
        <dbReference type="Proteomes" id="UP001279734"/>
    </source>
</evidence>
<comment type="caution">
    <text evidence="2">The sequence shown here is derived from an EMBL/GenBank/DDBJ whole genome shotgun (WGS) entry which is preliminary data.</text>
</comment>
<proteinExistence type="predicted"/>
<dbReference type="AlphaFoldDB" id="A0AAD3Y3D7"/>